<evidence type="ECO:0000256" key="4">
    <source>
        <dbReference type="ARBA" id="ARBA00013014"/>
    </source>
</evidence>
<dbReference type="InterPro" id="IPR003710">
    <property type="entry name" value="ApbA"/>
</dbReference>
<dbReference type="KEGG" id="kpul:GXN76_10040"/>
<evidence type="ECO:0000256" key="9">
    <source>
        <dbReference type="ARBA" id="ARBA00032024"/>
    </source>
</evidence>
<accession>A0A7D3Y0V4</accession>
<comment type="catalytic activity">
    <reaction evidence="10 11">
        <text>(R)-pantoate + NADP(+) = 2-dehydropantoate + NADPH + H(+)</text>
        <dbReference type="Rhea" id="RHEA:16233"/>
        <dbReference type="ChEBI" id="CHEBI:11561"/>
        <dbReference type="ChEBI" id="CHEBI:15378"/>
        <dbReference type="ChEBI" id="CHEBI:15980"/>
        <dbReference type="ChEBI" id="CHEBI:57783"/>
        <dbReference type="ChEBI" id="CHEBI:58349"/>
        <dbReference type="EC" id="1.1.1.169"/>
    </reaction>
</comment>
<dbReference type="PANTHER" id="PTHR43765">
    <property type="entry name" value="2-DEHYDROPANTOATE 2-REDUCTASE-RELATED"/>
    <property type="match status" value="1"/>
</dbReference>
<dbReference type="PANTHER" id="PTHR43765:SF2">
    <property type="entry name" value="2-DEHYDROPANTOATE 2-REDUCTASE"/>
    <property type="match status" value="1"/>
</dbReference>
<keyword evidence="8 11" id="KW-0560">Oxidoreductase</keyword>
<comment type="similarity">
    <text evidence="3 11">Belongs to the ketopantoate reductase family.</text>
</comment>
<dbReference type="GO" id="GO:0005737">
    <property type="term" value="C:cytoplasm"/>
    <property type="evidence" value="ECO:0007669"/>
    <property type="project" value="TreeGrafter"/>
</dbReference>
<evidence type="ECO:0000259" key="13">
    <source>
        <dbReference type="Pfam" id="PF08546"/>
    </source>
</evidence>
<dbReference type="Gene3D" id="1.10.1040.10">
    <property type="entry name" value="N-(1-d-carboxylethyl)-l-norvaline Dehydrogenase, domain 2"/>
    <property type="match status" value="1"/>
</dbReference>
<evidence type="ECO:0000313" key="14">
    <source>
        <dbReference type="EMBL" id="QKG84780.1"/>
    </source>
</evidence>
<dbReference type="SUPFAM" id="SSF48179">
    <property type="entry name" value="6-phosphogluconate dehydrogenase C-terminal domain-like"/>
    <property type="match status" value="1"/>
</dbReference>
<evidence type="ECO:0000256" key="1">
    <source>
        <dbReference type="ARBA" id="ARBA00002919"/>
    </source>
</evidence>
<dbReference type="InterPro" id="IPR008927">
    <property type="entry name" value="6-PGluconate_DH-like_C_sf"/>
</dbReference>
<evidence type="ECO:0000256" key="10">
    <source>
        <dbReference type="ARBA" id="ARBA00048793"/>
    </source>
</evidence>
<dbReference type="InterPro" id="IPR013752">
    <property type="entry name" value="KPA_reductase"/>
</dbReference>
<dbReference type="Gene3D" id="3.40.50.720">
    <property type="entry name" value="NAD(P)-binding Rossmann-like Domain"/>
    <property type="match status" value="1"/>
</dbReference>
<dbReference type="InterPro" id="IPR013328">
    <property type="entry name" value="6PGD_dom2"/>
</dbReference>
<dbReference type="RefSeq" id="WP_173222808.1">
    <property type="nucleotide sequence ID" value="NZ_CP048104.1"/>
</dbReference>
<evidence type="ECO:0000259" key="12">
    <source>
        <dbReference type="Pfam" id="PF02558"/>
    </source>
</evidence>
<sequence>MVKVKRTGKEASSCMKVGIWGGGAIGLLWAARLARVIPDSWLITRTREQRDRIQEEGILLTDLKGKRLRTSVQVRCVEEELPDFDMVWVMVKHTALSQVARRMKRFCHLPAHVLLWQNGMGQEKEFTGFQHMSVNRVVHTEGALRVATNHVRHTGTGDAWVGPLSGEDASAILIPWLNRYRELPIQWDREVEIRAWEKIAINSVINPLTALWDVTNGELVEKAVFFPLMDAILKEVIQVSGNRGVDFSHAFLSRKVLDVCEKTKANYSSMQVDLSSGKKTEIDAINGQVAKMALRDGFQAPVNQALTLLIHAAENRRS</sequence>
<dbReference type="AlphaFoldDB" id="A0A7D3Y0V4"/>
<dbReference type="NCBIfam" id="TIGR00745">
    <property type="entry name" value="apbA_panE"/>
    <property type="match status" value="1"/>
</dbReference>
<dbReference type="EMBL" id="CP048104">
    <property type="protein sequence ID" value="QKG84780.1"/>
    <property type="molecule type" value="Genomic_DNA"/>
</dbReference>
<dbReference type="GO" id="GO:0008677">
    <property type="term" value="F:2-dehydropantoate 2-reductase activity"/>
    <property type="evidence" value="ECO:0007669"/>
    <property type="project" value="UniProtKB-EC"/>
</dbReference>
<organism evidence="14 15">
    <name type="scientific">Kroppenstedtia pulmonis</name>
    <dbReference type="NCBI Taxonomy" id="1380685"/>
    <lineage>
        <taxon>Bacteria</taxon>
        <taxon>Bacillati</taxon>
        <taxon>Bacillota</taxon>
        <taxon>Bacilli</taxon>
        <taxon>Bacillales</taxon>
        <taxon>Thermoactinomycetaceae</taxon>
        <taxon>Kroppenstedtia</taxon>
    </lineage>
</organism>
<feature type="domain" description="Ketopantoate reductase N-terminal" evidence="12">
    <location>
        <begin position="17"/>
        <end position="165"/>
    </location>
</feature>
<evidence type="ECO:0000256" key="11">
    <source>
        <dbReference type="RuleBase" id="RU362068"/>
    </source>
</evidence>
<dbReference type="GO" id="GO:0050661">
    <property type="term" value="F:NADP binding"/>
    <property type="evidence" value="ECO:0007669"/>
    <property type="project" value="TreeGrafter"/>
</dbReference>
<keyword evidence="15" id="KW-1185">Reference proteome</keyword>
<dbReference type="Pfam" id="PF02558">
    <property type="entry name" value="ApbA"/>
    <property type="match status" value="1"/>
</dbReference>
<evidence type="ECO:0000256" key="3">
    <source>
        <dbReference type="ARBA" id="ARBA00007870"/>
    </source>
</evidence>
<gene>
    <name evidence="14" type="ORF">GXN76_10040</name>
</gene>
<dbReference type="InterPro" id="IPR013332">
    <property type="entry name" value="KPR_N"/>
</dbReference>
<evidence type="ECO:0000256" key="5">
    <source>
        <dbReference type="ARBA" id="ARBA00019465"/>
    </source>
</evidence>
<name>A0A7D3Y0V4_9BACL</name>
<dbReference type="UniPathway" id="UPA00028">
    <property type="reaction ID" value="UER00004"/>
</dbReference>
<evidence type="ECO:0000256" key="6">
    <source>
        <dbReference type="ARBA" id="ARBA00022655"/>
    </source>
</evidence>
<dbReference type="Pfam" id="PF08546">
    <property type="entry name" value="ApbA_C"/>
    <property type="match status" value="1"/>
</dbReference>
<dbReference type="Proteomes" id="UP000503088">
    <property type="component" value="Chromosome"/>
</dbReference>
<proteinExistence type="inferred from homology"/>
<feature type="domain" description="Ketopantoate reductase C-terminal" evidence="13">
    <location>
        <begin position="194"/>
        <end position="313"/>
    </location>
</feature>
<dbReference type="EC" id="1.1.1.169" evidence="4 11"/>
<evidence type="ECO:0000313" key="15">
    <source>
        <dbReference type="Proteomes" id="UP000503088"/>
    </source>
</evidence>
<protein>
    <recommendedName>
        <fullName evidence="5 11">2-dehydropantoate 2-reductase</fullName>
        <ecNumber evidence="4 11">1.1.1.169</ecNumber>
    </recommendedName>
    <alternativeName>
        <fullName evidence="9 11">Ketopantoate reductase</fullName>
    </alternativeName>
</protein>
<dbReference type="InterPro" id="IPR050838">
    <property type="entry name" value="Ketopantoate_reductase"/>
</dbReference>
<keyword evidence="7 11" id="KW-0521">NADP</keyword>
<comment type="pathway">
    <text evidence="2 11">Cofactor biosynthesis; (R)-pantothenate biosynthesis; (R)-pantoate from 3-methyl-2-oxobutanoate: step 2/2.</text>
</comment>
<keyword evidence="6 11" id="KW-0566">Pantothenate biosynthesis</keyword>
<evidence type="ECO:0000256" key="7">
    <source>
        <dbReference type="ARBA" id="ARBA00022857"/>
    </source>
</evidence>
<evidence type="ECO:0000256" key="8">
    <source>
        <dbReference type="ARBA" id="ARBA00023002"/>
    </source>
</evidence>
<dbReference type="GO" id="GO:0015940">
    <property type="term" value="P:pantothenate biosynthetic process"/>
    <property type="evidence" value="ECO:0007669"/>
    <property type="project" value="UniProtKB-UniPathway"/>
</dbReference>
<dbReference type="InterPro" id="IPR036291">
    <property type="entry name" value="NAD(P)-bd_dom_sf"/>
</dbReference>
<dbReference type="SUPFAM" id="SSF51735">
    <property type="entry name" value="NAD(P)-binding Rossmann-fold domains"/>
    <property type="match status" value="1"/>
</dbReference>
<evidence type="ECO:0000256" key="2">
    <source>
        <dbReference type="ARBA" id="ARBA00004994"/>
    </source>
</evidence>
<reference evidence="14 15" key="1">
    <citation type="submission" date="2020-01" db="EMBL/GenBank/DDBJ databases">
        <authorList>
            <person name="Gulvik C.A."/>
            <person name="Batra D.G."/>
        </authorList>
    </citation>
    <scope>NUCLEOTIDE SEQUENCE [LARGE SCALE GENOMIC DNA]</scope>
    <source>
        <strain evidence="14 15">W9323</strain>
    </source>
</reference>
<comment type="function">
    <text evidence="1 11">Catalyzes the NADPH-dependent reduction of ketopantoate into pantoic acid.</text>
</comment>